<protein>
    <submittedName>
        <fullName evidence="1">Uncharacterized protein</fullName>
    </submittedName>
</protein>
<accession>A0A9W9S4G0</accession>
<gene>
    <name evidence="1" type="ORF">N7517_003848</name>
</gene>
<dbReference type="GeneID" id="81460761"/>
<dbReference type="EMBL" id="JAPZBT010000002">
    <property type="protein sequence ID" value="KAJ5371842.1"/>
    <property type="molecule type" value="Genomic_DNA"/>
</dbReference>
<keyword evidence="2" id="KW-1185">Reference proteome</keyword>
<dbReference type="RefSeq" id="XP_056577828.1">
    <property type="nucleotide sequence ID" value="XM_056721578.1"/>
</dbReference>
<proteinExistence type="predicted"/>
<comment type="caution">
    <text evidence="1">The sequence shown here is derived from an EMBL/GenBank/DDBJ whole genome shotgun (WGS) entry which is preliminary data.</text>
</comment>
<sequence length="73" mass="8407">MESANPQFIQDRVDEIENDHVPRDVIRQVRETENVSRLEDMKTILHGHMDGVIPSTLVTDERRHTLDWTGLGG</sequence>
<organism evidence="1 2">
    <name type="scientific">Penicillium concentricum</name>
    <dbReference type="NCBI Taxonomy" id="293559"/>
    <lineage>
        <taxon>Eukaryota</taxon>
        <taxon>Fungi</taxon>
        <taxon>Dikarya</taxon>
        <taxon>Ascomycota</taxon>
        <taxon>Pezizomycotina</taxon>
        <taxon>Eurotiomycetes</taxon>
        <taxon>Eurotiomycetidae</taxon>
        <taxon>Eurotiales</taxon>
        <taxon>Aspergillaceae</taxon>
        <taxon>Penicillium</taxon>
    </lineage>
</organism>
<reference evidence="1" key="2">
    <citation type="journal article" date="2023" name="IMA Fungus">
        <title>Comparative genomic study of the Penicillium genus elucidates a diverse pangenome and 15 lateral gene transfer events.</title>
        <authorList>
            <person name="Petersen C."/>
            <person name="Sorensen T."/>
            <person name="Nielsen M.R."/>
            <person name="Sondergaard T.E."/>
            <person name="Sorensen J.L."/>
            <person name="Fitzpatrick D.A."/>
            <person name="Frisvad J.C."/>
            <person name="Nielsen K.L."/>
        </authorList>
    </citation>
    <scope>NUCLEOTIDE SEQUENCE</scope>
    <source>
        <strain evidence="1">IBT 3081</strain>
    </source>
</reference>
<evidence type="ECO:0000313" key="2">
    <source>
        <dbReference type="Proteomes" id="UP001147752"/>
    </source>
</evidence>
<name>A0A9W9S4G0_9EURO</name>
<dbReference type="OrthoDB" id="4403049at2759"/>
<dbReference type="Proteomes" id="UP001147752">
    <property type="component" value="Unassembled WGS sequence"/>
</dbReference>
<evidence type="ECO:0000313" key="1">
    <source>
        <dbReference type="EMBL" id="KAJ5371842.1"/>
    </source>
</evidence>
<reference evidence="1" key="1">
    <citation type="submission" date="2022-12" db="EMBL/GenBank/DDBJ databases">
        <authorList>
            <person name="Petersen C."/>
        </authorList>
    </citation>
    <scope>NUCLEOTIDE SEQUENCE</scope>
    <source>
        <strain evidence="1">IBT 3081</strain>
    </source>
</reference>
<dbReference type="AlphaFoldDB" id="A0A9W9S4G0"/>